<organism evidence="7 8">
    <name type="scientific">Mediterranea massiliensis</name>
    <dbReference type="NCBI Taxonomy" id="1841865"/>
    <lineage>
        <taxon>Bacteria</taxon>
        <taxon>Pseudomonadati</taxon>
        <taxon>Bacteroidota</taxon>
        <taxon>Bacteroidia</taxon>
        <taxon>Bacteroidales</taxon>
        <taxon>Bacteroidaceae</taxon>
        <taxon>Mediterranea</taxon>
    </lineage>
</organism>
<reference evidence="7" key="1">
    <citation type="journal article" date="2021" name="PeerJ">
        <title>Extensive microbial diversity within the chicken gut microbiome revealed by metagenomics and culture.</title>
        <authorList>
            <person name="Gilroy R."/>
            <person name="Ravi A."/>
            <person name="Getino M."/>
            <person name="Pursley I."/>
            <person name="Horton D.L."/>
            <person name="Alikhan N.F."/>
            <person name="Baker D."/>
            <person name="Gharbi K."/>
            <person name="Hall N."/>
            <person name="Watson M."/>
            <person name="Adriaenssens E.M."/>
            <person name="Foster-Nyarko E."/>
            <person name="Jarju S."/>
            <person name="Secka A."/>
            <person name="Antonio M."/>
            <person name="Oren A."/>
            <person name="Chaudhuri R.R."/>
            <person name="La Ragione R."/>
            <person name="Hildebrand F."/>
            <person name="Pallen M.J."/>
        </authorList>
    </citation>
    <scope>NUCLEOTIDE SEQUENCE</scope>
    <source>
        <strain evidence="7">CHK55-1828</strain>
    </source>
</reference>
<keyword evidence="3" id="KW-0732">Signal</keyword>
<dbReference type="GO" id="GO:0046677">
    <property type="term" value="P:response to antibiotic"/>
    <property type="evidence" value="ECO:0007669"/>
    <property type="project" value="TreeGrafter"/>
</dbReference>
<evidence type="ECO:0000259" key="4">
    <source>
        <dbReference type="Pfam" id="PF25876"/>
    </source>
</evidence>
<dbReference type="PANTHER" id="PTHR30158">
    <property type="entry name" value="ACRA/E-RELATED COMPONENT OF DRUG EFFLUX TRANSPORTER"/>
    <property type="match status" value="1"/>
</dbReference>
<dbReference type="InterPro" id="IPR058625">
    <property type="entry name" value="MdtA-like_BSH"/>
</dbReference>
<gene>
    <name evidence="7" type="ORF">K8W02_07920</name>
</gene>
<proteinExistence type="inferred from homology"/>
<evidence type="ECO:0000259" key="5">
    <source>
        <dbReference type="Pfam" id="PF25917"/>
    </source>
</evidence>
<reference evidence="7" key="2">
    <citation type="submission" date="2021-09" db="EMBL/GenBank/DDBJ databases">
        <authorList>
            <person name="Gilroy R."/>
        </authorList>
    </citation>
    <scope>NUCLEOTIDE SEQUENCE</scope>
    <source>
        <strain evidence="7">CHK55-1828</strain>
    </source>
</reference>
<dbReference type="PANTHER" id="PTHR30158:SF23">
    <property type="entry name" value="MULTIDRUG RESISTANCE PROTEIN MEXA"/>
    <property type="match status" value="1"/>
</dbReference>
<dbReference type="Pfam" id="PF25944">
    <property type="entry name" value="Beta-barrel_RND"/>
    <property type="match status" value="1"/>
</dbReference>
<sequence>MKRMFLRASAWSLCLLLATACKNAPQDMNGGNYRTMEVTRGTRTLSQSYTAVINGRQSVEIRPQVSGTITQVCIAEGAKVKKGQTLVIIDQVPYKAALETAVANVKSAEASVGTARLTANSKEQLFKEKVVSDFDLQTARNSLLQAEATLAQAKAEEVNARNNLSYTEVKSPVDGVSGMLPYRVGALVDASITTPLTTVSDDKEMYVYFSMTESQILSLIRQYKTLDEALKQMPEVELKLSDGLTYAHKGRIDAISGTIDTSTGAVSLRATFPNPGHMLRNGGSGTVIFPYVKENVLIIPQEATYEIQDKIFVYKVVDGKATSSQVTVFPINDGKEYIVEDGIKEGDTIIAEGAGLVQEGTAVGAPAPESTSAN</sequence>
<feature type="domain" description="Multidrug resistance protein MdtA-like barrel-sandwich hybrid" evidence="5">
    <location>
        <begin position="58"/>
        <end position="199"/>
    </location>
</feature>
<dbReference type="InterPro" id="IPR058626">
    <property type="entry name" value="MdtA-like_b-barrel"/>
</dbReference>
<dbReference type="NCBIfam" id="TIGR01730">
    <property type="entry name" value="RND_mfp"/>
    <property type="match status" value="1"/>
</dbReference>
<comment type="similarity">
    <text evidence="1">Belongs to the membrane fusion protein (MFP) (TC 8.A.1) family.</text>
</comment>
<dbReference type="Gene3D" id="2.40.50.100">
    <property type="match status" value="1"/>
</dbReference>
<evidence type="ECO:0000259" key="6">
    <source>
        <dbReference type="Pfam" id="PF25944"/>
    </source>
</evidence>
<dbReference type="Gene3D" id="2.40.420.20">
    <property type="match status" value="1"/>
</dbReference>
<dbReference type="SUPFAM" id="SSF111369">
    <property type="entry name" value="HlyD-like secretion proteins"/>
    <property type="match status" value="1"/>
</dbReference>
<dbReference type="InterPro" id="IPR006143">
    <property type="entry name" value="RND_pump_MFP"/>
</dbReference>
<dbReference type="RefSeq" id="WP_072545814.1">
    <property type="nucleotide sequence ID" value="NZ_DYVX01000062.1"/>
</dbReference>
<dbReference type="Gene3D" id="2.40.30.170">
    <property type="match status" value="1"/>
</dbReference>
<feature type="chain" id="PRO_5037391353" evidence="3">
    <location>
        <begin position="24"/>
        <end position="374"/>
    </location>
</feature>
<comment type="caution">
    <text evidence="7">The sequence shown here is derived from an EMBL/GenBank/DDBJ whole genome shotgun (WGS) entry which is preliminary data.</text>
</comment>
<evidence type="ECO:0000313" key="7">
    <source>
        <dbReference type="EMBL" id="HJF92295.1"/>
    </source>
</evidence>
<dbReference type="OrthoDB" id="9801814at2"/>
<dbReference type="Pfam" id="PF25876">
    <property type="entry name" value="HH_MFP_RND"/>
    <property type="match status" value="1"/>
</dbReference>
<dbReference type="GO" id="GO:0005886">
    <property type="term" value="C:plasma membrane"/>
    <property type="evidence" value="ECO:0007669"/>
    <property type="project" value="TreeGrafter"/>
</dbReference>
<accession>A0A921HWN8</accession>
<dbReference type="PROSITE" id="PS51257">
    <property type="entry name" value="PROKAR_LIPOPROTEIN"/>
    <property type="match status" value="1"/>
</dbReference>
<evidence type="ECO:0000256" key="3">
    <source>
        <dbReference type="SAM" id="SignalP"/>
    </source>
</evidence>
<dbReference type="Proteomes" id="UP000717835">
    <property type="component" value="Unassembled WGS sequence"/>
</dbReference>
<dbReference type="GO" id="GO:0015562">
    <property type="term" value="F:efflux transmembrane transporter activity"/>
    <property type="evidence" value="ECO:0007669"/>
    <property type="project" value="InterPro"/>
</dbReference>
<protein>
    <submittedName>
        <fullName evidence="7">Efflux RND transporter periplasmic adaptor subunit</fullName>
    </submittedName>
</protein>
<keyword evidence="2" id="KW-0175">Coiled coil</keyword>
<evidence type="ECO:0000313" key="8">
    <source>
        <dbReference type="Proteomes" id="UP000717835"/>
    </source>
</evidence>
<dbReference type="AlphaFoldDB" id="A0A921HWN8"/>
<name>A0A921HWN8_9BACT</name>
<evidence type="ECO:0000256" key="2">
    <source>
        <dbReference type="SAM" id="Coils"/>
    </source>
</evidence>
<feature type="domain" description="Multidrug resistance protein MdtA-like beta-barrel" evidence="6">
    <location>
        <begin position="205"/>
        <end position="281"/>
    </location>
</feature>
<dbReference type="Pfam" id="PF25917">
    <property type="entry name" value="BSH_RND"/>
    <property type="match status" value="1"/>
</dbReference>
<feature type="coiled-coil region" evidence="2">
    <location>
        <begin position="136"/>
        <end position="163"/>
    </location>
</feature>
<dbReference type="InterPro" id="IPR058624">
    <property type="entry name" value="MdtA-like_HH"/>
</dbReference>
<feature type="domain" description="Multidrug resistance protein MdtA-like alpha-helical hairpin" evidence="4">
    <location>
        <begin position="98"/>
        <end position="167"/>
    </location>
</feature>
<dbReference type="GO" id="GO:0030313">
    <property type="term" value="C:cell envelope"/>
    <property type="evidence" value="ECO:0007669"/>
    <property type="project" value="UniProtKB-SubCell"/>
</dbReference>
<dbReference type="EMBL" id="DYVX01000062">
    <property type="protein sequence ID" value="HJF92295.1"/>
    <property type="molecule type" value="Genomic_DNA"/>
</dbReference>
<dbReference type="Gene3D" id="1.10.287.470">
    <property type="entry name" value="Helix hairpin bin"/>
    <property type="match status" value="1"/>
</dbReference>
<feature type="signal peptide" evidence="3">
    <location>
        <begin position="1"/>
        <end position="23"/>
    </location>
</feature>
<evidence type="ECO:0000256" key="1">
    <source>
        <dbReference type="ARBA" id="ARBA00009477"/>
    </source>
</evidence>